<name>A0A4S2N296_9PEZI</name>
<evidence type="ECO:0000313" key="2">
    <source>
        <dbReference type="EMBL" id="TGZ83292.1"/>
    </source>
</evidence>
<sequence length="715" mass="79229">MSQLTTARFAYAALRRLSNPTRLRRTLPLLHGPPYYREYATTKKPSSSKLSAETKTPQKLRSNSTPKSKTSKTSKIEENEIEPVPKTRGRPRIHPIKTATSQFTPQEEAIATSEKPQVEEPVASNSEDEIKLVPKTQGRPRKIIAEPAPKTQKKANETSETESTEPATPPPTSQEDEPATSKTPEVEEPLISSPENEIEPSPKTRGRPRIHPQSTPQKEETPKSASRKQKTVDIVADGKLPEVENIHLGSHISANNAAAEPPAPPESEPDAGAAAKTLTTEKITQKNLADEIEHGTAESRGKVKDLKEVEDEGHADIVVDLNEPVPALSYIEKHLHNVEPVEGVIEDPDEIPPEEDIIERSEEDDIVVDPELQTEDSHGLDSELSSLETTEFEGPLIGPVQSVPGRRDLELQIRLPNDFHPNDPVTIFLPFHSDTTETDFQTLSAATQTAMVIPTYKHQPTPTFPIILHDAVAALHHTRTLFPNSRIGLFGTGINGGLALSLAITEPDVAAVGVSDPIVDLFTMGPVEWNPRLNQWRPAPKDHPAALLRQKIFGTDPYWWTDPFASPLFFFRTPGVDIAEEEGKGVQHKTSSSPRTLETTMHAVFVLGYHRERHHHDKGLHTFKTALSKAWSNQRINEYNRNPGEFGGIHLGDFLEGTMLEKVRLVDTADQDGVDKVGKQLGNILRSLGSIKKVEKKEEKDESDIRSGMRWLSRP</sequence>
<feature type="compositionally biased region" description="Low complexity" evidence="1">
    <location>
        <begin position="64"/>
        <end position="73"/>
    </location>
</feature>
<feature type="compositionally biased region" description="Basic and acidic residues" evidence="1">
    <location>
        <begin position="288"/>
        <end position="308"/>
    </location>
</feature>
<dbReference type="SUPFAM" id="SSF53474">
    <property type="entry name" value="alpha/beta-Hydrolases"/>
    <property type="match status" value="1"/>
</dbReference>
<feature type="region of interest" description="Disordered" evidence="1">
    <location>
        <begin position="25"/>
        <end position="308"/>
    </location>
</feature>
<reference evidence="2 3" key="1">
    <citation type="submission" date="2019-04" db="EMBL/GenBank/DDBJ databases">
        <title>Comparative genomics and transcriptomics to analyze fruiting body development in filamentous ascomycetes.</title>
        <authorList>
            <consortium name="DOE Joint Genome Institute"/>
            <person name="Lutkenhaus R."/>
            <person name="Traeger S."/>
            <person name="Breuer J."/>
            <person name="Kuo A."/>
            <person name="Lipzen A."/>
            <person name="Pangilinan J."/>
            <person name="Dilworth D."/>
            <person name="Sandor L."/>
            <person name="Poggeler S."/>
            <person name="Barry K."/>
            <person name="Grigoriev I.V."/>
            <person name="Nowrousian M."/>
        </authorList>
    </citation>
    <scope>NUCLEOTIDE SEQUENCE [LARGE SCALE GENOMIC DNA]</scope>
    <source>
        <strain evidence="2 3">CBS 389.68</strain>
    </source>
</reference>
<dbReference type="Proteomes" id="UP000298138">
    <property type="component" value="Unassembled WGS sequence"/>
</dbReference>
<evidence type="ECO:0000256" key="1">
    <source>
        <dbReference type="SAM" id="MobiDB-lite"/>
    </source>
</evidence>
<feature type="compositionally biased region" description="Polar residues" evidence="1">
    <location>
        <begin position="43"/>
        <end position="63"/>
    </location>
</feature>
<dbReference type="EMBL" id="ML220114">
    <property type="protein sequence ID" value="TGZ83292.1"/>
    <property type="molecule type" value="Genomic_DNA"/>
</dbReference>
<dbReference type="OrthoDB" id="5396420at2759"/>
<dbReference type="InterPro" id="IPR029058">
    <property type="entry name" value="AB_hydrolase_fold"/>
</dbReference>
<feature type="compositionally biased region" description="Polar residues" evidence="1">
    <location>
        <begin position="277"/>
        <end position="287"/>
    </location>
</feature>
<protein>
    <submittedName>
        <fullName evidence="2">Uncharacterized protein</fullName>
    </submittedName>
</protein>
<feature type="region of interest" description="Disordered" evidence="1">
    <location>
        <begin position="695"/>
        <end position="715"/>
    </location>
</feature>
<feature type="compositionally biased region" description="Basic and acidic residues" evidence="1">
    <location>
        <begin position="695"/>
        <end position="707"/>
    </location>
</feature>
<accession>A0A4S2N296</accession>
<dbReference type="InParanoid" id="A0A4S2N296"/>
<evidence type="ECO:0000313" key="3">
    <source>
        <dbReference type="Proteomes" id="UP000298138"/>
    </source>
</evidence>
<dbReference type="AlphaFoldDB" id="A0A4S2N296"/>
<dbReference type="Gene3D" id="3.40.50.1820">
    <property type="entry name" value="alpha/beta hydrolase"/>
    <property type="match status" value="1"/>
</dbReference>
<proteinExistence type="predicted"/>
<keyword evidence="3" id="KW-1185">Reference proteome</keyword>
<organism evidence="2 3">
    <name type="scientific">Ascodesmis nigricans</name>
    <dbReference type="NCBI Taxonomy" id="341454"/>
    <lineage>
        <taxon>Eukaryota</taxon>
        <taxon>Fungi</taxon>
        <taxon>Dikarya</taxon>
        <taxon>Ascomycota</taxon>
        <taxon>Pezizomycotina</taxon>
        <taxon>Pezizomycetes</taxon>
        <taxon>Pezizales</taxon>
        <taxon>Ascodesmidaceae</taxon>
        <taxon>Ascodesmis</taxon>
    </lineage>
</organism>
<gene>
    <name evidence="2" type="ORF">EX30DRAFT_347554</name>
</gene>